<dbReference type="Proteomes" id="UP001431783">
    <property type="component" value="Unassembled WGS sequence"/>
</dbReference>
<evidence type="ECO:0000256" key="1">
    <source>
        <dbReference type="SAM" id="MobiDB-lite"/>
    </source>
</evidence>
<protein>
    <submittedName>
        <fullName evidence="2">Uncharacterized protein</fullName>
    </submittedName>
</protein>
<evidence type="ECO:0000313" key="3">
    <source>
        <dbReference type="Proteomes" id="UP001431783"/>
    </source>
</evidence>
<dbReference type="AlphaFoldDB" id="A0AAW1UVH7"/>
<proteinExistence type="predicted"/>
<reference evidence="2 3" key="1">
    <citation type="submission" date="2023-03" db="EMBL/GenBank/DDBJ databases">
        <title>Genome insight into feeding habits of ladybird beetles.</title>
        <authorList>
            <person name="Li H.-S."/>
            <person name="Huang Y.-H."/>
            <person name="Pang H."/>
        </authorList>
    </citation>
    <scope>NUCLEOTIDE SEQUENCE [LARGE SCALE GENOMIC DNA]</scope>
    <source>
        <strain evidence="2">SYSU_2023b</strain>
        <tissue evidence="2">Whole body</tissue>
    </source>
</reference>
<accession>A0AAW1UVH7</accession>
<feature type="region of interest" description="Disordered" evidence="1">
    <location>
        <begin position="783"/>
        <end position="818"/>
    </location>
</feature>
<keyword evidence="3" id="KW-1185">Reference proteome</keyword>
<dbReference type="EMBL" id="JARQZJ010000094">
    <property type="protein sequence ID" value="KAK9884889.1"/>
    <property type="molecule type" value="Genomic_DNA"/>
</dbReference>
<gene>
    <name evidence="2" type="ORF">WA026_009125</name>
</gene>
<sequence>MRVGQKQPLTPKKPNETDRPFSAPTGTKAAEGRKPRNKNIYQSASSEITCQKPHSVIPESINKPPIATAQKKVSTVKKSRKYPKNSNRTEIRVEGLPSSVSFVCEAPDMNPQLLHNFTPIVPSYFTHVDDRSDDDCLNYEDELEEYIKQKIVEYEEADRFIIEEPCQNFVHCKPPPNSGISRRKNKNFTLSNSIFGSINPARNNLLEQANVIMEEPSIESLDGDKCEDVYQNEHGNEEVENLAKEAKDFIETDETSHDLENASTNLSEEVNRVLFKAIFALSQCERETEQNNLLVRKILEQLEDVNIFYDAYDDETSTKKKEEEKVEEKKTFKNIGPDGTCIEELDANLDIQDLLFELYGGNQAKDEELETRHNSRESVRRGHFTLSEGSQNSSVFQTCRTHLSVDSKNICNNSNVRAKYSQRSYTKNPITSVVEKLSPTGQNYVENVKQYDNDINNSDTEDLSSRHVHSSCENISTFTEPARISGITCNAGKKGDSCSQFPETENSDNFQAMSQGTAEAAETINDEIETLTRSSFLEKVGEAKNFECFTNWEEGPILHIPRKISSIFASYIGESLASLRSPRLSSKEIANRNEAKINEQVVHECWQPPSKELRQSLHHKAEDIEPSTSMTKSSTLMRHSSSHITMPVVQISKRHAEFQECALAPDTSANRNMETLGRDIKEFQETFERKVMDSDSSSELSDISMTSSDLLEESKLAVERILKCMQSCSLDSNADWSLSRQSSINDLVQNMDRPEQSRFSGENVQESMSRYMQKPLIEARCMLSSDGNPRKRNDDTNTEFRASPFHPSDHAPTPKSKINERVMKILIDLLGKDND</sequence>
<feature type="region of interest" description="Disordered" evidence="1">
    <location>
        <begin position="1"/>
        <end position="42"/>
    </location>
</feature>
<evidence type="ECO:0000313" key="2">
    <source>
        <dbReference type="EMBL" id="KAK9884889.1"/>
    </source>
</evidence>
<comment type="caution">
    <text evidence="2">The sequence shown here is derived from an EMBL/GenBank/DDBJ whole genome shotgun (WGS) entry which is preliminary data.</text>
</comment>
<organism evidence="2 3">
    <name type="scientific">Henosepilachna vigintioctopunctata</name>
    <dbReference type="NCBI Taxonomy" id="420089"/>
    <lineage>
        <taxon>Eukaryota</taxon>
        <taxon>Metazoa</taxon>
        <taxon>Ecdysozoa</taxon>
        <taxon>Arthropoda</taxon>
        <taxon>Hexapoda</taxon>
        <taxon>Insecta</taxon>
        <taxon>Pterygota</taxon>
        <taxon>Neoptera</taxon>
        <taxon>Endopterygota</taxon>
        <taxon>Coleoptera</taxon>
        <taxon>Polyphaga</taxon>
        <taxon>Cucujiformia</taxon>
        <taxon>Coccinelloidea</taxon>
        <taxon>Coccinellidae</taxon>
        <taxon>Epilachninae</taxon>
        <taxon>Epilachnini</taxon>
        <taxon>Henosepilachna</taxon>
    </lineage>
</organism>
<name>A0AAW1UVH7_9CUCU</name>